<feature type="domain" description="DUF1543" evidence="1">
    <location>
        <begin position="15"/>
        <end position="66"/>
    </location>
</feature>
<organism evidence="2 3">
    <name type="scientific">Acidisoma silvae</name>
    <dbReference type="NCBI Taxonomy" id="2802396"/>
    <lineage>
        <taxon>Bacteria</taxon>
        <taxon>Pseudomonadati</taxon>
        <taxon>Pseudomonadota</taxon>
        <taxon>Alphaproteobacteria</taxon>
        <taxon>Acetobacterales</taxon>
        <taxon>Acidocellaceae</taxon>
        <taxon>Acidisoma</taxon>
    </lineage>
</organism>
<dbReference type="EMBL" id="JAESVB010000005">
    <property type="protein sequence ID" value="MCB8876338.1"/>
    <property type="molecule type" value="Genomic_DNA"/>
</dbReference>
<dbReference type="AlphaFoldDB" id="A0A963YU40"/>
<proteinExistence type="predicted"/>
<protein>
    <submittedName>
        <fullName evidence="2">DUF1543 domain-containing protein</fullName>
    </submittedName>
</protein>
<dbReference type="InterPro" id="IPR011440">
    <property type="entry name" value="DUF1543"/>
</dbReference>
<gene>
    <name evidence="2" type="ORF">ASILVAE211_14185</name>
</gene>
<evidence type="ECO:0000313" key="3">
    <source>
        <dbReference type="Proteomes" id="UP000708298"/>
    </source>
</evidence>
<reference evidence="2" key="2">
    <citation type="submission" date="2021-01" db="EMBL/GenBank/DDBJ databases">
        <authorList>
            <person name="Mieszkin S."/>
            <person name="Pouder E."/>
            <person name="Alain K."/>
        </authorList>
    </citation>
    <scope>NUCLEOTIDE SEQUENCE</scope>
    <source>
        <strain evidence="2">HW T2.11</strain>
    </source>
</reference>
<evidence type="ECO:0000259" key="1">
    <source>
        <dbReference type="Pfam" id="PF07566"/>
    </source>
</evidence>
<comment type="caution">
    <text evidence="2">The sequence shown here is derived from an EMBL/GenBank/DDBJ whole genome shotgun (WGS) entry which is preliminary data.</text>
</comment>
<dbReference type="RefSeq" id="WP_227321987.1">
    <property type="nucleotide sequence ID" value="NZ_JAESVB010000005.1"/>
</dbReference>
<dbReference type="Pfam" id="PF07566">
    <property type="entry name" value="DUF1543"/>
    <property type="match status" value="1"/>
</dbReference>
<accession>A0A963YU40</accession>
<keyword evidence="3" id="KW-1185">Reference proteome</keyword>
<name>A0A963YU40_9PROT</name>
<reference evidence="2" key="1">
    <citation type="journal article" date="2021" name="Microorganisms">
        <title>Acidisoma silvae sp. nov. and Acidisomacellulosilytica sp. nov., Two Acidophilic Bacteria Isolated from Decaying Wood, Hydrolyzing Cellulose and Producing Poly-3-hydroxybutyrate.</title>
        <authorList>
            <person name="Mieszkin S."/>
            <person name="Pouder E."/>
            <person name="Uroz S."/>
            <person name="Simon-Colin C."/>
            <person name="Alain K."/>
        </authorList>
    </citation>
    <scope>NUCLEOTIDE SEQUENCE</scope>
    <source>
        <strain evidence="2">HW T2.11</strain>
    </source>
</reference>
<sequence>MQLFMVYVGGSFANSNTELHDVRFSVGAAIEDCYDDLRAQWWGTPASLHLDAWAPIAYADGYTVSVEPGAAPGMVEKLFFINLGGYTPDEFGELHRNILLVAPDAATAKQRALAQITPWSEPHRDQLFEVEHSVDLSAALAAQGLALHLRPTQTETPFSFDFGYRPIGRD</sequence>
<dbReference type="Proteomes" id="UP000708298">
    <property type="component" value="Unassembled WGS sequence"/>
</dbReference>
<dbReference type="Gene3D" id="3.10.20.10">
    <property type="match status" value="2"/>
</dbReference>
<evidence type="ECO:0000313" key="2">
    <source>
        <dbReference type="EMBL" id="MCB8876338.1"/>
    </source>
</evidence>